<feature type="region of interest" description="Disordered" evidence="1">
    <location>
        <begin position="1"/>
        <end position="104"/>
    </location>
</feature>
<dbReference type="AlphaFoldDB" id="A0A9D4T2A5"/>
<comment type="caution">
    <text evidence="2">The sequence shown here is derived from an EMBL/GenBank/DDBJ whole genome shotgun (WGS) entry which is preliminary data.</text>
</comment>
<reference evidence="2" key="2">
    <citation type="submission" date="2021-09" db="EMBL/GenBank/DDBJ databases">
        <authorList>
            <person name="Jia N."/>
            <person name="Wang J."/>
            <person name="Shi W."/>
            <person name="Du L."/>
            <person name="Sun Y."/>
            <person name="Zhan W."/>
            <person name="Jiang J."/>
            <person name="Wang Q."/>
            <person name="Zhang B."/>
            <person name="Ji P."/>
            <person name="Sakyi L.B."/>
            <person name="Cui X."/>
            <person name="Yuan T."/>
            <person name="Jiang B."/>
            <person name="Yang W."/>
            <person name="Lam T.T.-Y."/>
            <person name="Chang Q."/>
            <person name="Ding S."/>
            <person name="Wang X."/>
            <person name="Zhu J."/>
            <person name="Ruan X."/>
            <person name="Zhao L."/>
            <person name="Wei J."/>
            <person name="Que T."/>
            <person name="Du C."/>
            <person name="Cheng J."/>
            <person name="Dai P."/>
            <person name="Han X."/>
            <person name="Huang E."/>
            <person name="Gao Y."/>
            <person name="Liu J."/>
            <person name="Shao H."/>
            <person name="Ye R."/>
            <person name="Li L."/>
            <person name="Wei W."/>
            <person name="Wang X."/>
            <person name="Wang C."/>
            <person name="Huo Q."/>
            <person name="Li W."/>
            <person name="Guo W."/>
            <person name="Chen H."/>
            <person name="Chen S."/>
            <person name="Zhou L."/>
            <person name="Zhou L."/>
            <person name="Ni X."/>
            <person name="Tian J."/>
            <person name="Zhou Y."/>
            <person name="Sheng Y."/>
            <person name="Liu T."/>
            <person name="Pan Y."/>
            <person name="Xia L."/>
            <person name="Li J."/>
            <person name="Zhao F."/>
            <person name="Cao W."/>
        </authorList>
    </citation>
    <scope>NUCLEOTIDE SEQUENCE</scope>
    <source>
        <strain evidence="2">Rsan-2018</strain>
        <tissue evidence="2">Larvae</tissue>
    </source>
</reference>
<proteinExistence type="predicted"/>
<gene>
    <name evidence="2" type="ORF">HPB52_016432</name>
</gene>
<feature type="compositionally biased region" description="Acidic residues" evidence="1">
    <location>
        <begin position="75"/>
        <end position="91"/>
    </location>
</feature>
<keyword evidence="3" id="KW-1185">Reference proteome</keyword>
<evidence type="ECO:0000313" key="3">
    <source>
        <dbReference type="Proteomes" id="UP000821837"/>
    </source>
</evidence>
<accession>A0A9D4T2A5</accession>
<name>A0A9D4T2A5_RHISA</name>
<reference evidence="2" key="1">
    <citation type="journal article" date="2020" name="Cell">
        <title>Large-Scale Comparative Analyses of Tick Genomes Elucidate Their Genetic Diversity and Vector Capacities.</title>
        <authorList>
            <consortium name="Tick Genome and Microbiome Consortium (TIGMIC)"/>
            <person name="Jia N."/>
            <person name="Wang J."/>
            <person name="Shi W."/>
            <person name="Du L."/>
            <person name="Sun Y."/>
            <person name="Zhan W."/>
            <person name="Jiang J.F."/>
            <person name="Wang Q."/>
            <person name="Zhang B."/>
            <person name="Ji P."/>
            <person name="Bell-Sakyi L."/>
            <person name="Cui X.M."/>
            <person name="Yuan T.T."/>
            <person name="Jiang B.G."/>
            <person name="Yang W.F."/>
            <person name="Lam T.T."/>
            <person name="Chang Q.C."/>
            <person name="Ding S.J."/>
            <person name="Wang X.J."/>
            <person name="Zhu J.G."/>
            <person name="Ruan X.D."/>
            <person name="Zhao L."/>
            <person name="Wei J.T."/>
            <person name="Ye R.Z."/>
            <person name="Que T.C."/>
            <person name="Du C.H."/>
            <person name="Zhou Y.H."/>
            <person name="Cheng J.X."/>
            <person name="Dai P.F."/>
            <person name="Guo W.B."/>
            <person name="Han X.H."/>
            <person name="Huang E.J."/>
            <person name="Li L.F."/>
            <person name="Wei W."/>
            <person name="Gao Y.C."/>
            <person name="Liu J.Z."/>
            <person name="Shao H.Z."/>
            <person name="Wang X."/>
            <person name="Wang C.C."/>
            <person name="Yang T.C."/>
            <person name="Huo Q.B."/>
            <person name="Li W."/>
            <person name="Chen H.Y."/>
            <person name="Chen S.E."/>
            <person name="Zhou L.G."/>
            <person name="Ni X.B."/>
            <person name="Tian J.H."/>
            <person name="Sheng Y."/>
            <person name="Liu T."/>
            <person name="Pan Y.S."/>
            <person name="Xia L.Y."/>
            <person name="Li J."/>
            <person name="Zhao F."/>
            <person name="Cao W.C."/>
        </authorList>
    </citation>
    <scope>NUCLEOTIDE SEQUENCE</scope>
    <source>
        <strain evidence="2">Rsan-2018</strain>
    </source>
</reference>
<feature type="compositionally biased region" description="Basic and acidic residues" evidence="1">
    <location>
        <begin position="25"/>
        <end position="55"/>
    </location>
</feature>
<protein>
    <submittedName>
        <fullName evidence="2">Uncharacterized protein</fullName>
    </submittedName>
</protein>
<evidence type="ECO:0000256" key="1">
    <source>
        <dbReference type="SAM" id="MobiDB-lite"/>
    </source>
</evidence>
<feature type="compositionally biased region" description="Basic and acidic residues" evidence="1">
    <location>
        <begin position="64"/>
        <end position="74"/>
    </location>
</feature>
<organism evidence="2 3">
    <name type="scientific">Rhipicephalus sanguineus</name>
    <name type="common">Brown dog tick</name>
    <name type="synonym">Ixodes sanguineus</name>
    <dbReference type="NCBI Taxonomy" id="34632"/>
    <lineage>
        <taxon>Eukaryota</taxon>
        <taxon>Metazoa</taxon>
        <taxon>Ecdysozoa</taxon>
        <taxon>Arthropoda</taxon>
        <taxon>Chelicerata</taxon>
        <taxon>Arachnida</taxon>
        <taxon>Acari</taxon>
        <taxon>Parasitiformes</taxon>
        <taxon>Ixodida</taxon>
        <taxon>Ixodoidea</taxon>
        <taxon>Ixodidae</taxon>
        <taxon>Rhipicephalinae</taxon>
        <taxon>Rhipicephalus</taxon>
        <taxon>Rhipicephalus</taxon>
    </lineage>
</organism>
<dbReference type="Proteomes" id="UP000821837">
    <property type="component" value="Unassembled WGS sequence"/>
</dbReference>
<sequence>MEIATLFHEKSGSMWPQSLLPRIPGAKDERRKEEGRLEVEDTRAEKLESLPRAEETSDSELEFGETRDEKREITPEAEDTTDSELGLEETGDEKREITPEAEDTTVAERKAMNPKGLIIIAIMRTNEEERLGTSH</sequence>
<dbReference type="EMBL" id="JABSTV010001248">
    <property type="protein sequence ID" value="KAH7969271.1"/>
    <property type="molecule type" value="Genomic_DNA"/>
</dbReference>
<evidence type="ECO:0000313" key="2">
    <source>
        <dbReference type="EMBL" id="KAH7969271.1"/>
    </source>
</evidence>